<sequence>MNHNDIEIYFDLSASNNLTKLIEVPIGELNLPTGRIIAGDPFFLAEGKPFVKAVTPGKYPVVLYIREVEPEHYRIAFAKIKFNTETATQWLLAVSEDMDIDELQKLEEDDFFGFAVDAGLACFLDEQTNVLYQQKINELHTNTEKSYYDDILADEFELYSSQNQYSSLDGDWNNHFPDPQADLNVMMFASGWGDGLYPAYWGLNHHKEIVELTIDFMVESIAQ</sequence>
<evidence type="ECO:0000313" key="2">
    <source>
        <dbReference type="Proteomes" id="UP001241110"/>
    </source>
</evidence>
<dbReference type="Pfam" id="PF14025">
    <property type="entry name" value="DUF4241"/>
    <property type="match status" value="1"/>
</dbReference>
<accession>A0AAE3QSV0</accession>
<reference evidence="1" key="1">
    <citation type="submission" date="2023-05" db="EMBL/GenBank/DDBJ databases">
        <authorList>
            <person name="Zhang X."/>
        </authorList>
    </citation>
    <scope>NUCLEOTIDE SEQUENCE</scope>
    <source>
        <strain evidence="1">YF14B1</strain>
    </source>
</reference>
<evidence type="ECO:0000313" key="1">
    <source>
        <dbReference type="EMBL" id="MDJ1482855.1"/>
    </source>
</evidence>
<name>A0AAE3QSV0_9BACT</name>
<comment type="caution">
    <text evidence="1">The sequence shown here is derived from an EMBL/GenBank/DDBJ whole genome shotgun (WGS) entry which is preliminary data.</text>
</comment>
<dbReference type="Proteomes" id="UP001241110">
    <property type="component" value="Unassembled WGS sequence"/>
</dbReference>
<gene>
    <name evidence="1" type="ORF">QNI16_20305</name>
</gene>
<dbReference type="EMBL" id="JASJOS010000009">
    <property type="protein sequence ID" value="MDJ1482855.1"/>
    <property type="molecule type" value="Genomic_DNA"/>
</dbReference>
<dbReference type="InterPro" id="IPR025335">
    <property type="entry name" value="DUF4241"/>
</dbReference>
<proteinExistence type="predicted"/>
<organism evidence="1 2">
    <name type="scientific">Xanthocytophaga flava</name>
    <dbReference type="NCBI Taxonomy" id="3048013"/>
    <lineage>
        <taxon>Bacteria</taxon>
        <taxon>Pseudomonadati</taxon>
        <taxon>Bacteroidota</taxon>
        <taxon>Cytophagia</taxon>
        <taxon>Cytophagales</taxon>
        <taxon>Rhodocytophagaceae</taxon>
        <taxon>Xanthocytophaga</taxon>
    </lineage>
</organism>
<dbReference type="RefSeq" id="WP_313982241.1">
    <property type="nucleotide sequence ID" value="NZ_JASJOS010000009.1"/>
</dbReference>
<protein>
    <submittedName>
        <fullName evidence="1">DUF4241 domain-containing protein</fullName>
    </submittedName>
</protein>
<dbReference type="AlphaFoldDB" id="A0AAE3QSV0"/>